<protein>
    <submittedName>
        <fullName evidence="2">Glycosyltransferase involved in cell wall bisynthesis</fullName>
    </submittedName>
</protein>
<dbReference type="SUPFAM" id="SSF53756">
    <property type="entry name" value="UDP-Glycosyltransferase/glycogen phosphorylase"/>
    <property type="match status" value="1"/>
</dbReference>
<dbReference type="Gene3D" id="3.40.50.2000">
    <property type="entry name" value="Glycogen Phosphorylase B"/>
    <property type="match status" value="1"/>
</dbReference>
<dbReference type="GO" id="GO:0016757">
    <property type="term" value="F:glycosyltransferase activity"/>
    <property type="evidence" value="ECO:0007669"/>
    <property type="project" value="TreeGrafter"/>
</dbReference>
<dbReference type="OrthoDB" id="9771846at2"/>
<accession>A0A1I2GKJ1</accession>
<keyword evidence="3" id="KW-1185">Reference proteome</keyword>
<organism evidence="2 3">
    <name type="scientific">Flavimobilis marinus</name>
    <dbReference type="NCBI Taxonomy" id="285351"/>
    <lineage>
        <taxon>Bacteria</taxon>
        <taxon>Bacillati</taxon>
        <taxon>Actinomycetota</taxon>
        <taxon>Actinomycetes</taxon>
        <taxon>Micrococcales</taxon>
        <taxon>Jonesiaceae</taxon>
        <taxon>Flavimobilis</taxon>
    </lineage>
</organism>
<gene>
    <name evidence="2" type="ORF">SAMN04488035_1837</name>
</gene>
<name>A0A1I2GKJ1_9MICO</name>
<dbReference type="PANTHER" id="PTHR46401:SF2">
    <property type="entry name" value="GLYCOSYLTRANSFERASE WBBK-RELATED"/>
    <property type="match status" value="1"/>
</dbReference>
<dbReference type="PANTHER" id="PTHR46401">
    <property type="entry name" value="GLYCOSYLTRANSFERASE WBBK-RELATED"/>
    <property type="match status" value="1"/>
</dbReference>
<dbReference type="STRING" id="285351.SAMN04488035_1837"/>
<dbReference type="GO" id="GO:0009103">
    <property type="term" value="P:lipopolysaccharide biosynthetic process"/>
    <property type="evidence" value="ECO:0007669"/>
    <property type="project" value="TreeGrafter"/>
</dbReference>
<dbReference type="RefSeq" id="WP_093377671.1">
    <property type="nucleotide sequence ID" value="NZ_BNAN01000003.1"/>
</dbReference>
<evidence type="ECO:0000256" key="1">
    <source>
        <dbReference type="ARBA" id="ARBA00022679"/>
    </source>
</evidence>
<keyword evidence="1 2" id="KW-0808">Transferase</keyword>
<dbReference type="CDD" id="cd03801">
    <property type="entry name" value="GT4_PimA-like"/>
    <property type="match status" value="1"/>
</dbReference>
<dbReference type="Pfam" id="PF13692">
    <property type="entry name" value="Glyco_trans_1_4"/>
    <property type="match status" value="1"/>
</dbReference>
<sequence>METTMKTSTLRERLSAVSRVLAYPAWQDNPYLNMLYLGLRSRGVPVSFVSGFERLLREISATKRGDILHVHWTQQICQGASDEDTAWLNLARFKDHVNGAVGRGVVVVWTIHNLIPHETRFREPELDLSRYLVGVATRLHVMSEETATVFRAVAELPHEKTVIVPHSSYFGIYEQTMTREAARASFGLSPNQKSVLFFGQMRSYKGLDLLIEACAQLHARSADVALLMAGKARPEELSAIDDMFKRPFPNIRRHGFIDHPEVPTWFAAADVVVVPYKDFLNSGTMFLAATFGVPVLLPGLPHVREQFSGQSWVLFFDPEGGASEVAAAIDAFEDPDGEIARDALNFARSYRPSDMSEDFAALIADIAVSESVDATVTPEVSTP</sequence>
<dbReference type="Proteomes" id="UP000198520">
    <property type="component" value="Unassembled WGS sequence"/>
</dbReference>
<reference evidence="3" key="1">
    <citation type="submission" date="2016-10" db="EMBL/GenBank/DDBJ databases">
        <authorList>
            <person name="Varghese N."/>
            <person name="Submissions S."/>
        </authorList>
    </citation>
    <scope>NUCLEOTIDE SEQUENCE [LARGE SCALE GENOMIC DNA]</scope>
    <source>
        <strain evidence="3">DSM 19083</strain>
    </source>
</reference>
<dbReference type="EMBL" id="FONZ01000003">
    <property type="protein sequence ID" value="SFF18095.1"/>
    <property type="molecule type" value="Genomic_DNA"/>
</dbReference>
<proteinExistence type="predicted"/>
<evidence type="ECO:0000313" key="2">
    <source>
        <dbReference type="EMBL" id="SFF18095.1"/>
    </source>
</evidence>
<dbReference type="AlphaFoldDB" id="A0A1I2GKJ1"/>
<evidence type="ECO:0000313" key="3">
    <source>
        <dbReference type="Proteomes" id="UP000198520"/>
    </source>
</evidence>